<keyword evidence="1" id="KW-1133">Transmembrane helix</keyword>
<accession>A0A1M4S626</accession>
<feature type="transmembrane region" description="Helical" evidence="1">
    <location>
        <begin position="12"/>
        <end position="35"/>
    </location>
</feature>
<evidence type="ECO:0000313" key="4">
    <source>
        <dbReference type="Proteomes" id="UP000184114"/>
    </source>
</evidence>
<dbReference type="Gene3D" id="1.10.530.10">
    <property type="match status" value="1"/>
</dbReference>
<reference evidence="4" key="1">
    <citation type="submission" date="2016-11" db="EMBL/GenBank/DDBJ databases">
        <authorList>
            <person name="Varghese N."/>
            <person name="Submissions S."/>
        </authorList>
    </citation>
    <scope>NUCLEOTIDE SEQUENCE [LARGE SCALE GENOMIC DNA]</scope>
    <source>
        <strain evidence="4">DSM 18095</strain>
    </source>
</reference>
<dbReference type="InterPro" id="IPR023346">
    <property type="entry name" value="Lysozyme-like_dom_sf"/>
</dbReference>
<evidence type="ECO:0000256" key="1">
    <source>
        <dbReference type="SAM" id="Phobius"/>
    </source>
</evidence>
<evidence type="ECO:0000313" key="3">
    <source>
        <dbReference type="EMBL" id="SHE27672.1"/>
    </source>
</evidence>
<dbReference type="STRING" id="1123404.SAMN02745784_00079"/>
<dbReference type="PANTHER" id="PTHR37423">
    <property type="entry name" value="SOLUBLE LYTIC MUREIN TRANSGLYCOSYLASE-RELATED"/>
    <property type="match status" value="1"/>
</dbReference>
<dbReference type="AlphaFoldDB" id="A0A1M4S626"/>
<keyword evidence="4" id="KW-1185">Reference proteome</keyword>
<keyword evidence="1" id="KW-0472">Membrane</keyword>
<dbReference type="EMBL" id="FQTY01000001">
    <property type="protein sequence ID" value="SHE27672.1"/>
    <property type="molecule type" value="Genomic_DNA"/>
</dbReference>
<feature type="domain" description="Transglycosylase SLT" evidence="2">
    <location>
        <begin position="41"/>
        <end position="149"/>
    </location>
</feature>
<gene>
    <name evidence="3" type="ORF">SAMN02745784_00079</name>
</gene>
<dbReference type="SUPFAM" id="SSF53955">
    <property type="entry name" value="Lysozyme-like"/>
    <property type="match status" value="1"/>
</dbReference>
<evidence type="ECO:0000259" key="2">
    <source>
        <dbReference type="Pfam" id="PF01464"/>
    </source>
</evidence>
<protein>
    <submittedName>
        <fullName evidence="3">Soluble lytic murein transglycosylase</fullName>
    </submittedName>
</protein>
<proteinExistence type="predicted"/>
<dbReference type="GeneID" id="90994772"/>
<sequence>MFKIIKEIKKLIILTTFLFLIIVVGLTFLAIRYPIGYKNIIVKYSKEYKLDPYLVASIINVESKYDKDAISQKNARGLMQISPSTGKWASEVLKIENYSEDTLFEPEINIKIGTWYLSTLFKEFNNNVDSVLAAYNAGSGNVSKWLNDEEYSCDNNTLSMIPYKETEDYLVRVKKSYNVYSKIYKQYIMNSKGSDSFYINILNNIRKIIKEIIRSV</sequence>
<dbReference type="Pfam" id="PF01464">
    <property type="entry name" value="SLT"/>
    <property type="match status" value="1"/>
</dbReference>
<name>A0A1M4S626_9FIRM</name>
<dbReference type="PANTHER" id="PTHR37423:SF2">
    <property type="entry name" value="MEMBRANE-BOUND LYTIC MUREIN TRANSGLYCOSYLASE C"/>
    <property type="match status" value="1"/>
</dbReference>
<dbReference type="InterPro" id="IPR008258">
    <property type="entry name" value="Transglycosylase_SLT_dom_1"/>
</dbReference>
<dbReference type="Proteomes" id="UP000184114">
    <property type="component" value="Unassembled WGS sequence"/>
</dbReference>
<dbReference type="CDD" id="cd16896">
    <property type="entry name" value="LT_Slt70-like"/>
    <property type="match status" value="1"/>
</dbReference>
<keyword evidence="1" id="KW-0812">Transmembrane</keyword>
<dbReference type="RefSeq" id="WP_234949955.1">
    <property type="nucleotide sequence ID" value="NZ_FQTY01000001.1"/>
</dbReference>
<organism evidence="3 4">
    <name type="scientific">Tissierella praeacuta DSM 18095</name>
    <dbReference type="NCBI Taxonomy" id="1123404"/>
    <lineage>
        <taxon>Bacteria</taxon>
        <taxon>Bacillati</taxon>
        <taxon>Bacillota</taxon>
        <taxon>Tissierellia</taxon>
        <taxon>Tissierellales</taxon>
        <taxon>Tissierellaceae</taxon>
        <taxon>Tissierella</taxon>
    </lineage>
</organism>